<accession>A0ABR2J0S0</accession>
<proteinExistence type="predicted"/>
<dbReference type="Proteomes" id="UP001470230">
    <property type="component" value="Unassembled WGS sequence"/>
</dbReference>
<organism evidence="1 2">
    <name type="scientific">Tritrichomonas musculus</name>
    <dbReference type="NCBI Taxonomy" id="1915356"/>
    <lineage>
        <taxon>Eukaryota</taxon>
        <taxon>Metamonada</taxon>
        <taxon>Parabasalia</taxon>
        <taxon>Tritrichomonadida</taxon>
        <taxon>Tritrichomonadidae</taxon>
        <taxon>Tritrichomonas</taxon>
    </lineage>
</organism>
<keyword evidence="2" id="KW-1185">Reference proteome</keyword>
<sequence>MNNVELNEASYYYVVHGRNAEIIHHFEESHNLNIEDYKKIFKKAIKCHHKEVALYILENKIQNEVEIKFTVLESCLHYYNFDFINIDDINQSSLFWLICVNLITSSF</sequence>
<dbReference type="EMBL" id="JAPFFF010000013">
    <property type="protein sequence ID" value="KAK8871486.1"/>
    <property type="molecule type" value="Genomic_DNA"/>
</dbReference>
<evidence type="ECO:0000313" key="1">
    <source>
        <dbReference type="EMBL" id="KAK8871486.1"/>
    </source>
</evidence>
<comment type="caution">
    <text evidence="1">The sequence shown here is derived from an EMBL/GenBank/DDBJ whole genome shotgun (WGS) entry which is preliminary data.</text>
</comment>
<reference evidence="1 2" key="1">
    <citation type="submission" date="2024-04" db="EMBL/GenBank/DDBJ databases">
        <title>Tritrichomonas musculus Genome.</title>
        <authorList>
            <person name="Alves-Ferreira E."/>
            <person name="Grigg M."/>
            <person name="Lorenzi H."/>
            <person name="Galac M."/>
        </authorList>
    </citation>
    <scope>NUCLEOTIDE SEQUENCE [LARGE SCALE GENOMIC DNA]</scope>
    <source>
        <strain evidence="1 2">EAF2021</strain>
    </source>
</reference>
<protein>
    <recommendedName>
        <fullName evidence="3">Ankyrin repeat protein</fullName>
    </recommendedName>
</protein>
<gene>
    <name evidence="1" type="ORF">M9Y10_007215</name>
</gene>
<evidence type="ECO:0008006" key="3">
    <source>
        <dbReference type="Google" id="ProtNLM"/>
    </source>
</evidence>
<name>A0ABR2J0S0_9EUKA</name>
<evidence type="ECO:0000313" key="2">
    <source>
        <dbReference type="Proteomes" id="UP001470230"/>
    </source>
</evidence>